<evidence type="ECO:0000256" key="2">
    <source>
        <dbReference type="ARBA" id="ARBA00022679"/>
    </source>
</evidence>
<dbReference type="InterPro" id="IPR018483">
    <property type="entry name" value="Carb_kinase_FGGY_CS"/>
</dbReference>
<comment type="similarity">
    <text evidence="1 4">Belongs to the FGGY kinase family.</text>
</comment>
<feature type="domain" description="Carbohydrate kinase FGGY C-terminal" evidence="6">
    <location>
        <begin position="256"/>
        <end position="451"/>
    </location>
</feature>
<organism evidence="7 8">
    <name type="scientific">Lacticaseibacillus thailandensis DSM 22698 = JCM 13996</name>
    <dbReference type="NCBI Taxonomy" id="1423810"/>
    <lineage>
        <taxon>Bacteria</taxon>
        <taxon>Bacillati</taxon>
        <taxon>Bacillota</taxon>
        <taxon>Bacilli</taxon>
        <taxon>Lactobacillales</taxon>
        <taxon>Lactobacillaceae</taxon>
        <taxon>Lacticaseibacillus</taxon>
    </lineage>
</organism>
<dbReference type="AlphaFoldDB" id="A0A0R2CGB3"/>
<dbReference type="SUPFAM" id="SSF53067">
    <property type="entry name" value="Actin-like ATPase domain"/>
    <property type="match status" value="2"/>
</dbReference>
<accession>A0A0R2CGB3</accession>
<dbReference type="InterPro" id="IPR050406">
    <property type="entry name" value="FGGY_Carb_Kinase"/>
</dbReference>
<protein>
    <submittedName>
        <fullName evidence="7">Gluconokinase</fullName>
    </submittedName>
</protein>
<evidence type="ECO:0000313" key="7">
    <source>
        <dbReference type="EMBL" id="KRM87497.1"/>
    </source>
</evidence>
<evidence type="ECO:0000259" key="6">
    <source>
        <dbReference type="Pfam" id="PF02782"/>
    </source>
</evidence>
<dbReference type="GO" id="GO:0016773">
    <property type="term" value="F:phosphotransferase activity, alcohol group as acceptor"/>
    <property type="evidence" value="ECO:0007669"/>
    <property type="project" value="InterPro"/>
</dbReference>
<dbReference type="Gene3D" id="3.30.420.40">
    <property type="match status" value="2"/>
</dbReference>
<keyword evidence="2 4" id="KW-0808">Transferase</keyword>
<proteinExistence type="inferred from homology"/>
<comment type="caution">
    <text evidence="7">The sequence shown here is derived from an EMBL/GenBank/DDBJ whole genome shotgun (WGS) entry which is preliminary data.</text>
</comment>
<evidence type="ECO:0000256" key="3">
    <source>
        <dbReference type="ARBA" id="ARBA00022777"/>
    </source>
</evidence>
<sequence>MEYIIGVDIGTTSTKVILYDDHGTQLARANNGYQLYQDAAGMAEEDPDAIYQAVLTGIATVVGAGGIAPTAIAGLSFSAAMHSLLLVDAHLQPLTRLMTWADTRARGAVATIQRTIASTDFFAHVPIPAHPMTPLAKLMWLHHRRPDLLQQAHYVLGIKEYILARLTGQLVEDYSIASATGLMDVRSLSWYPAALSLAGVRLDQLPPLVDTGYQLHGLTPAAVQATGLSPQVTVVVGASDGVLSNLGLGAINPGAAAINIGTSGAVRVMTDRPLVAPHHDLFTYYLAPHQWVVGGATSNGGNVLQWLQTALFPQLPGAAAQVGSTSTATLLRALANIPAGAAGLLFVPYLHGARAPLWDANARAAFHGLNAEHSRLHMARAALEGVAYNLKRVLATVINVTGPVTTVAAAGGFARSPLWCGILASVLDGPLAIPQGVDSSARGAAMLGLRSLGVTTQPLIDNLQQHFQMVPPQSADVAVYAQLYPLWCQLVDQTRAVDDQLATFQTLHAGKAGAGDYHGQ</sequence>
<dbReference type="GO" id="GO:0005975">
    <property type="term" value="P:carbohydrate metabolic process"/>
    <property type="evidence" value="ECO:0007669"/>
    <property type="project" value="InterPro"/>
</dbReference>
<dbReference type="PATRIC" id="fig|1423810.4.peg.1029"/>
<evidence type="ECO:0000256" key="1">
    <source>
        <dbReference type="ARBA" id="ARBA00009156"/>
    </source>
</evidence>
<dbReference type="Pfam" id="PF00370">
    <property type="entry name" value="FGGY_N"/>
    <property type="match status" value="1"/>
</dbReference>
<dbReference type="PIRSF" id="PIRSF000538">
    <property type="entry name" value="GlpK"/>
    <property type="match status" value="1"/>
</dbReference>
<dbReference type="PANTHER" id="PTHR43095:SF2">
    <property type="entry name" value="GLUCONOKINASE"/>
    <property type="match status" value="1"/>
</dbReference>
<feature type="domain" description="Carbohydrate kinase FGGY N-terminal" evidence="5">
    <location>
        <begin position="3"/>
        <end position="247"/>
    </location>
</feature>
<dbReference type="STRING" id="1423810.FD19_GL001005"/>
<dbReference type="PROSITE" id="PS00445">
    <property type="entry name" value="FGGY_KINASES_2"/>
    <property type="match status" value="1"/>
</dbReference>
<dbReference type="RefSeq" id="WP_056969217.1">
    <property type="nucleotide sequence ID" value="NZ_AYZK01000002.1"/>
</dbReference>
<keyword evidence="3 4" id="KW-0418">Kinase</keyword>
<evidence type="ECO:0000256" key="4">
    <source>
        <dbReference type="RuleBase" id="RU003733"/>
    </source>
</evidence>
<dbReference type="Pfam" id="PF02782">
    <property type="entry name" value="FGGY_C"/>
    <property type="match status" value="1"/>
</dbReference>
<dbReference type="InterPro" id="IPR018485">
    <property type="entry name" value="FGGY_C"/>
</dbReference>
<dbReference type="PANTHER" id="PTHR43095">
    <property type="entry name" value="SUGAR KINASE"/>
    <property type="match status" value="1"/>
</dbReference>
<dbReference type="GO" id="GO:0016301">
    <property type="term" value="F:kinase activity"/>
    <property type="evidence" value="ECO:0007669"/>
    <property type="project" value="UniProtKB-KW"/>
</dbReference>
<keyword evidence="8" id="KW-1185">Reference proteome</keyword>
<evidence type="ECO:0000313" key="8">
    <source>
        <dbReference type="Proteomes" id="UP000051789"/>
    </source>
</evidence>
<dbReference type="Proteomes" id="UP000051789">
    <property type="component" value="Unassembled WGS sequence"/>
</dbReference>
<gene>
    <name evidence="7" type="ORF">FD19_GL001005</name>
</gene>
<dbReference type="InterPro" id="IPR018484">
    <property type="entry name" value="FGGY_N"/>
</dbReference>
<reference evidence="7 8" key="1">
    <citation type="journal article" date="2015" name="Genome Announc.">
        <title>Expanding the biotechnology potential of lactobacilli through comparative genomics of 213 strains and associated genera.</title>
        <authorList>
            <person name="Sun Z."/>
            <person name="Harris H.M."/>
            <person name="McCann A."/>
            <person name="Guo C."/>
            <person name="Argimon S."/>
            <person name="Zhang W."/>
            <person name="Yang X."/>
            <person name="Jeffery I.B."/>
            <person name="Cooney J.C."/>
            <person name="Kagawa T.F."/>
            <person name="Liu W."/>
            <person name="Song Y."/>
            <person name="Salvetti E."/>
            <person name="Wrobel A."/>
            <person name="Rasinkangas P."/>
            <person name="Parkhill J."/>
            <person name="Rea M.C."/>
            <person name="O'Sullivan O."/>
            <person name="Ritari J."/>
            <person name="Douillard F.P."/>
            <person name="Paul Ross R."/>
            <person name="Yang R."/>
            <person name="Briner A.E."/>
            <person name="Felis G.E."/>
            <person name="de Vos W.M."/>
            <person name="Barrangou R."/>
            <person name="Klaenhammer T.R."/>
            <person name="Caufield P.W."/>
            <person name="Cui Y."/>
            <person name="Zhang H."/>
            <person name="O'Toole P.W."/>
        </authorList>
    </citation>
    <scope>NUCLEOTIDE SEQUENCE [LARGE SCALE GENOMIC DNA]</scope>
    <source>
        <strain evidence="7 8">DSM 22698</strain>
    </source>
</reference>
<evidence type="ECO:0000259" key="5">
    <source>
        <dbReference type="Pfam" id="PF00370"/>
    </source>
</evidence>
<dbReference type="InterPro" id="IPR000577">
    <property type="entry name" value="Carb_kinase_FGGY"/>
</dbReference>
<dbReference type="CDD" id="cd07770">
    <property type="entry name" value="ASKHA_NBD_FGGY_GntK"/>
    <property type="match status" value="1"/>
</dbReference>
<name>A0A0R2CGB3_9LACO</name>
<dbReference type="InterPro" id="IPR043129">
    <property type="entry name" value="ATPase_NBD"/>
</dbReference>
<dbReference type="EMBL" id="AYZK01000002">
    <property type="protein sequence ID" value="KRM87497.1"/>
    <property type="molecule type" value="Genomic_DNA"/>
</dbReference>